<protein>
    <recommendedName>
        <fullName evidence="1">ARS-binding protein 1 N-terminal domain-containing protein</fullName>
    </recommendedName>
</protein>
<dbReference type="SUPFAM" id="SSF46689">
    <property type="entry name" value="Homeodomain-like"/>
    <property type="match status" value="1"/>
</dbReference>
<dbReference type="AlphaFoldDB" id="A0A024UD42"/>
<dbReference type="EMBL" id="KI913958">
    <property type="protein sequence ID" value="ETW04130.1"/>
    <property type="molecule type" value="Genomic_DNA"/>
</dbReference>
<evidence type="ECO:0000259" key="1">
    <source>
        <dbReference type="Pfam" id="PF18107"/>
    </source>
</evidence>
<name>A0A024UD42_9STRA</name>
<sequence>MPAPPKRLTLSQKDIVRAYYRNSTHRTLKNTCAWVMHEFGITLNRSTVSRILQCTRDYSEANIDAAAAMLSRYN</sequence>
<dbReference type="Pfam" id="PF18107">
    <property type="entry name" value="HTH_ABP1_N"/>
    <property type="match status" value="1"/>
</dbReference>
<organism evidence="2">
    <name type="scientific">Aphanomyces invadans</name>
    <dbReference type="NCBI Taxonomy" id="157072"/>
    <lineage>
        <taxon>Eukaryota</taxon>
        <taxon>Sar</taxon>
        <taxon>Stramenopiles</taxon>
        <taxon>Oomycota</taxon>
        <taxon>Saprolegniomycetes</taxon>
        <taxon>Saprolegniales</taxon>
        <taxon>Verrucalvaceae</taxon>
        <taxon>Aphanomyces</taxon>
    </lineage>
</organism>
<dbReference type="VEuPathDB" id="FungiDB:H310_04489"/>
<evidence type="ECO:0000313" key="2">
    <source>
        <dbReference type="EMBL" id="ETW04130.1"/>
    </source>
</evidence>
<proteinExistence type="predicted"/>
<dbReference type="Gene3D" id="1.10.10.60">
    <property type="entry name" value="Homeodomain-like"/>
    <property type="match status" value="1"/>
</dbReference>
<dbReference type="InterPro" id="IPR009057">
    <property type="entry name" value="Homeodomain-like_sf"/>
</dbReference>
<reference evidence="2" key="1">
    <citation type="submission" date="2013-12" db="EMBL/GenBank/DDBJ databases">
        <title>The Genome Sequence of Aphanomyces invadans NJM9701.</title>
        <authorList>
            <consortium name="The Broad Institute Genomics Platform"/>
            <person name="Russ C."/>
            <person name="Tyler B."/>
            <person name="van West P."/>
            <person name="Dieguez-Uribeondo J."/>
            <person name="Young S.K."/>
            <person name="Zeng Q."/>
            <person name="Gargeya S."/>
            <person name="Fitzgerald M."/>
            <person name="Abouelleil A."/>
            <person name="Alvarado L."/>
            <person name="Chapman S.B."/>
            <person name="Gainer-Dewar J."/>
            <person name="Goldberg J."/>
            <person name="Griggs A."/>
            <person name="Gujja S."/>
            <person name="Hansen M."/>
            <person name="Howarth C."/>
            <person name="Imamovic A."/>
            <person name="Ireland A."/>
            <person name="Larimer J."/>
            <person name="McCowan C."/>
            <person name="Murphy C."/>
            <person name="Pearson M."/>
            <person name="Poon T.W."/>
            <person name="Priest M."/>
            <person name="Roberts A."/>
            <person name="Saif S."/>
            <person name="Shea T."/>
            <person name="Sykes S."/>
            <person name="Wortman J."/>
            <person name="Nusbaum C."/>
            <person name="Birren B."/>
        </authorList>
    </citation>
    <scope>NUCLEOTIDE SEQUENCE [LARGE SCALE GENOMIC DNA]</scope>
    <source>
        <strain evidence="2">NJM9701</strain>
    </source>
</reference>
<feature type="domain" description="ARS-binding protein 1 N-terminal" evidence="1">
    <location>
        <begin position="6"/>
        <end position="52"/>
    </location>
</feature>
<gene>
    <name evidence="2" type="ORF">H310_04489</name>
</gene>
<dbReference type="InterPro" id="IPR041188">
    <property type="entry name" value="HTH_ABP1_N"/>
</dbReference>
<accession>A0A024UD42</accession>
<dbReference type="GeneID" id="20081539"/>
<dbReference type="OrthoDB" id="88274at2759"/>
<dbReference type="RefSeq" id="XP_008867086.1">
    <property type="nucleotide sequence ID" value="XM_008868864.1"/>
</dbReference>